<dbReference type="Proteomes" id="UP001446871">
    <property type="component" value="Unassembled WGS sequence"/>
</dbReference>
<sequence length="121" mass="12636">MLTYTIQKPVRTTCATATSIRRPTIRSSNSGGVTAPRAGLPGRIETAAARMASGGDRGEESGFFFCAILTLTAGVYLAGPSGNFALHPLFPHFDRSGAVIAIGQPHLGFDVDGHVARLHDG</sequence>
<comment type="caution">
    <text evidence="1">The sequence shown here is derived from an EMBL/GenBank/DDBJ whole genome shotgun (WGS) entry which is preliminary data.</text>
</comment>
<gene>
    <name evidence="1" type="ORF">PG996_004485</name>
</gene>
<keyword evidence="2" id="KW-1185">Reference proteome</keyword>
<proteinExistence type="predicted"/>
<evidence type="ECO:0000313" key="1">
    <source>
        <dbReference type="EMBL" id="KAK8078315.1"/>
    </source>
</evidence>
<evidence type="ECO:0000313" key="2">
    <source>
        <dbReference type="Proteomes" id="UP001446871"/>
    </source>
</evidence>
<organism evidence="1 2">
    <name type="scientific">Apiospora saccharicola</name>
    <dbReference type="NCBI Taxonomy" id="335842"/>
    <lineage>
        <taxon>Eukaryota</taxon>
        <taxon>Fungi</taxon>
        <taxon>Dikarya</taxon>
        <taxon>Ascomycota</taxon>
        <taxon>Pezizomycotina</taxon>
        <taxon>Sordariomycetes</taxon>
        <taxon>Xylariomycetidae</taxon>
        <taxon>Amphisphaeriales</taxon>
        <taxon>Apiosporaceae</taxon>
        <taxon>Apiospora</taxon>
    </lineage>
</organism>
<reference evidence="1 2" key="1">
    <citation type="submission" date="2023-01" db="EMBL/GenBank/DDBJ databases">
        <title>Analysis of 21 Apiospora genomes using comparative genomics revels a genus with tremendous synthesis potential of carbohydrate active enzymes and secondary metabolites.</title>
        <authorList>
            <person name="Sorensen T."/>
        </authorList>
    </citation>
    <scope>NUCLEOTIDE SEQUENCE [LARGE SCALE GENOMIC DNA]</scope>
    <source>
        <strain evidence="1 2">CBS 83171</strain>
    </source>
</reference>
<accession>A0ABR1W4B2</accession>
<protein>
    <submittedName>
        <fullName evidence="1">Uncharacterized protein</fullName>
    </submittedName>
</protein>
<dbReference type="EMBL" id="JAQQWM010000002">
    <property type="protein sequence ID" value="KAK8078315.1"/>
    <property type="molecule type" value="Genomic_DNA"/>
</dbReference>
<name>A0ABR1W4B2_9PEZI</name>